<keyword evidence="3" id="KW-1185">Reference proteome</keyword>
<name>A0A2G9RR27_AQUCT</name>
<dbReference type="AlphaFoldDB" id="A0A2G9RR27"/>
<evidence type="ECO:0000313" key="2">
    <source>
        <dbReference type="EMBL" id="PIO29681.1"/>
    </source>
</evidence>
<proteinExistence type="predicted"/>
<accession>A0A2G9RR27</accession>
<reference evidence="3" key="1">
    <citation type="journal article" date="2017" name="Nat. Commun.">
        <title>The North American bullfrog draft genome provides insight into hormonal regulation of long noncoding RNA.</title>
        <authorList>
            <person name="Hammond S.A."/>
            <person name="Warren R.L."/>
            <person name="Vandervalk B.P."/>
            <person name="Kucuk E."/>
            <person name="Khan H."/>
            <person name="Gibb E.A."/>
            <person name="Pandoh P."/>
            <person name="Kirk H."/>
            <person name="Zhao Y."/>
            <person name="Jones M."/>
            <person name="Mungall A.J."/>
            <person name="Coope R."/>
            <person name="Pleasance S."/>
            <person name="Moore R.A."/>
            <person name="Holt R.A."/>
            <person name="Round J.M."/>
            <person name="Ohora S."/>
            <person name="Walle B.V."/>
            <person name="Veldhoen N."/>
            <person name="Helbing C.C."/>
            <person name="Birol I."/>
        </authorList>
    </citation>
    <scope>NUCLEOTIDE SEQUENCE [LARGE SCALE GENOMIC DNA]</scope>
</reference>
<protein>
    <submittedName>
        <fullName evidence="2">Uncharacterized protein</fullName>
    </submittedName>
</protein>
<dbReference type="EMBL" id="KV936405">
    <property type="protein sequence ID" value="PIO29681.1"/>
    <property type="molecule type" value="Genomic_DNA"/>
</dbReference>
<gene>
    <name evidence="2" type="ORF">AB205_0053790</name>
</gene>
<organism evidence="2 3">
    <name type="scientific">Aquarana catesbeiana</name>
    <name type="common">American bullfrog</name>
    <name type="synonym">Rana catesbeiana</name>
    <dbReference type="NCBI Taxonomy" id="8400"/>
    <lineage>
        <taxon>Eukaryota</taxon>
        <taxon>Metazoa</taxon>
        <taxon>Chordata</taxon>
        <taxon>Craniata</taxon>
        <taxon>Vertebrata</taxon>
        <taxon>Euteleostomi</taxon>
        <taxon>Amphibia</taxon>
        <taxon>Batrachia</taxon>
        <taxon>Anura</taxon>
        <taxon>Neobatrachia</taxon>
        <taxon>Ranoidea</taxon>
        <taxon>Ranidae</taxon>
        <taxon>Aquarana</taxon>
    </lineage>
</organism>
<dbReference type="Proteomes" id="UP000228934">
    <property type="component" value="Unassembled WGS sequence"/>
</dbReference>
<sequence>MNKKLKLCPFFHTQESLSHEEAVESGSQEVAGPSSLPESQVPPLSLPQKRARMSSNLKEAAIGLFLKATAALRNPPVFKRTMPT</sequence>
<feature type="region of interest" description="Disordered" evidence="1">
    <location>
        <begin position="18"/>
        <end position="44"/>
    </location>
</feature>
<evidence type="ECO:0000313" key="3">
    <source>
        <dbReference type="Proteomes" id="UP000228934"/>
    </source>
</evidence>
<evidence type="ECO:0000256" key="1">
    <source>
        <dbReference type="SAM" id="MobiDB-lite"/>
    </source>
</evidence>